<dbReference type="EMBL" id="WJKJ01000312">
    <property type="protein sequence ID" value="MBD3365416.1"/>
    <property type="molecule type" value="Genomic_DNA"/>
</dbReference>
<gene>
    <name evidence="1" type="ORF">GF359_09410</name>
</gene>
<dbReference type="AlphaFoldDB" id="A0A9D5KAK2"/>
<dbReference type="InterPro" id="IPR027368">
    <property type="entry name" value="MnmE_dom2"/>
</dbReference>
<accession>A0A9D5KAK2</accession>
<protein>
    <recommendedName>
        <fullName evidence="3">MnmE helical domain-containing protein</fullName>
    </recommendedName>
</protein>
<organism evidence="1 2">
    <name type="scientific">candidate division WOR-3 bacterium</name>
    <dbReference type="NCBI Taxonomy" id="2052148"/>
    <lineage>
        <taxon>Bacteria</taxon>
        <taxon>Bacteria division WOR-3</taxon>
    </lineage>
</organism>
<dbReference type="Proteomes" id="UP000630660">
    <property type="component" value="Unassembled WGS sequence"/>
</dbReference>
<comment type="caution">
    <text evidence="1">The sequence shown here is derived from an EMBL/GenBank/DDBJ whole genome shotgun (WGS) entry which is preliminary data.</text>
</comment>
<evidence type="ECO:0000313" key="1">
    <source>
        <dbReference type="EMBL" id="MBD3365416.1"/>
    </source>
</evidence>
<evidence type="ECO:0000313" key="2">
    <source>
        <dbReference type="Proteomes" id="UP000630660"/>
    </source>
</evidence>
<proteinExistence type="predicted"/>
<reference evidence="1" key="1">
    <citation type="submission" date="2019-11" db="EMBL/GenBank/DDBJ databases">
        <title>Microbial mats filling the niche in hypersaline microbial mats.</title>
        <authorList>
            <person name="Wong H.L."/>
            <person name="Macleod F.I."/>
            <person name="White R.A. III"/>
            <person name="Burns B.P."/>
        </authorList>
    </citation>
    <scope>NUCLEOTIDE SEQUENCE</scope>
    <source>
        <strain evidence="1">Bin_327</strain>
    </source>
</reference>
<evidence type="ECO:0008006" key="3">
    <source>
        <dbReference type="Google" id="ProtNLM"/>
    </source>
</evidence>
<name>A0A9D5KAK2_UNCW3</name>
<dbReference type="Gene3D" id="1.20.120.430">
    <property type="entry name" value="tRNA modification GTPase MnmE domain 2"/>
    <property type="match status" value="1"/>
</dbReference>
<sequence length="50" mass="5692">MILKNALQAAYLYMRAKELREALELVTGGDHSTVTEKLLDDMFSRFCIGK</sequence>
<dbReference type="SUPFAM" id="SSF116878">
    <property type="entry name" value="TrmE connector domain"/>
    <property type="match status" value="1"/>
</dbReference>